<keyword evidence="3" id="KW-1185">Reference proteome</keyword>
<reference evidence="2" key="1">
    <citation type="submission" date="2017-07" db="EMBL/GenBank/DDBJ databases">
        <title>The cable genome - Insights into the physiology and evolution of filamentous bacteria capable of sulfide oxidation via long distance electron transfer.</title>
        <authorList>
            <person name="Thorup C."/>
            <person name="Bjerg J.T."/>
            <person name="Schreiber L."/>
            <person name="Nielsen L.P."/>
            <person name="Kjeldsen K.U."/>
            <person name="Boesen T."/>
            <person name="Boggild A."/>
            <person name="Meysman F."/>
            <person name="Geelhoed J."/>
            <person name="Schramm A."/>
        </authorList>
    </citation>
    <scope>NUCLEOTIDE SEQUENCE [LARGE SCALE GENOMIC DNA]</scope>
    <source>
        <strain evidence="2">GS</strain>
    </source>
</reference>
<dbReference type="EMBL" id="NQJD01000020">
    <property type="protein sequence ID" value="TAA74646.1"/>
    <property type="molecule type" value="Genomic_DNA"/>
</dbReference>
<keyword evidence="1" id="KW-0812">Transmembrane</keyword>
<keyword evidence="1" id="KW-1133">Transmembrane helix</keyword>
<dbReference type="Proteomes" id="UP000316238">
    <property type="component" value="Unassembled WGS sequence"/>
</dbReference>
<feature type="transmembrane region" description="Helical" evidence="1">
    <location>
        <begin position="12"/>
        <end position="31"/>
    </location>
</feature>
<proteinExistence type="predicted"/>
<organism evidence="2 3">
    <name type="scientific">Candidatus Electronema aureum</name>
    <dbReference type="NCBI Taxonomy" id="2005002"/>
    <lineage>
        <taxon>Bacteria</taxon>
        <taxon>Pseudomonadati</taxon>
        <taxon>Thermodesulfobacteriota</taxon>
        <taxon>Desulfobulbia</taxon>
        <taxon>Desulfobulbales</taxon>
        <taxon>Desulfobulbaceae</taxon>
        <taxon>Candidatus Electronema</taxon>
    </lineage>
</organism>
<accession>A0A521G0V1</accession>
<evidence type="ECO:0000313" key="2">
    <source>
        <dbReference type="EMBL" id="TAA74646.1"/>
    </source>
</evidence>
<protein>
    <submittedName>
        <fullName evidence="2">Uncharacterized protein</fullName>
    </submittedName>
</protein>
<dbReference type="AlphaFoldDB" id="A0A521G0V1"/>
<evidence type="ECO:0000313" key="3">
    <source>
        <dbReference type="Proteomes" id="UP000316238"/>
    </source>
</evidence>
<evidence type="ECO:0000256" key="1">
    <source>
        <dbReference type="SAM" id="Phobius"/>
    </source>
</evidence>
<sequence>MNYAWFEKIAPHLATSPLVLIGFVLLLAYGIHW</sequence>
<comment type="caution">
    <text evidence="2">The sequence shown here is derived from an EMBL/GenBank/DDBJ whole genome shotgun (WGS) entry which is preliminary data.</text>
</comment>
<gene>
    <name evidence="2" type="ORF">CDV28_1201</name>
</gene>
<keyword evidence="1" id="KW-0472">Membrane</keyword>
<name>A0A521G0V1_9BACT</name>